<protein>
    <submittedName>
        <fullName evidence="1">Uncharacterized protein</fullName>
    </submittedName>
</protein>
<accession>A0ACC3A868</accession>
<evidence type="ECO:0000313" key="2">
    <source>
        <dbReference type="Proteomes" id="UP001172386"/>
    </source>
</evidence>
<name>A0ACC3A868_9EURO</name>
<keyword evidence="2" id="KW-1185">Reference proteome</keyword>
<gene>
    <name evidence="1" type="ORF">H2198_004550</name>
</gene>
<dbReference type="EMBL" id="JAPDRQ010000069">
    <property type="protein sequence ID" value="KAJ9657058.1"/>
    <property type="molecule type" value="Genomic_DNA"/>
</dbReference>
<evidence type="ECO:0000313" key="1">
    <source>
        <dbReference type="EMBL" id="KAJ9657058.1"/>
    </source>
</evidence>
<reference evidence="1" key="1">
    <citation type="submission" date="2022-10" db="EMBL/GenBank/DDBJ databases">
        <title>Culturing micro-colonial fungi from biological soil crusts in the Mojave desert and describing Neophaeococcomyces mojavensis, and introducing the new genera and species Taxawa tesnikishii.</title>
        <authorList>
            <person name="Kurbessoian T."/>
            <person name="Stajich J.E."/>
        </authorList>
    </citation>
    <scope>NUCLEOTIDE SEQUENCE</scope>
    <source>
        <strain evidence="1">JES_112</strain>
    </source>
</reference>
<dbReference type="Proteomes" id="UP001172386">
    <property type="component" value="Unassembled WGS sequence"/>
</dbReference>
<sequence>MPLIEELPVNQPPRASAGWAYVPDTGPIAAQQPSTRGDRKRLAATAAASRNQSATATAKQQKAIQQRLDSLDKENYRDGISVPVPPRKEKVGRKMTSNVRRILTYQRGFAHYLADEEANNPNGITYQLPTLPPAVPGLAKEQNATARSKRRSTVTKGAMTSEAASSDARDATDTSQTKGRKRGRPSSSHKPNIAESNLMDATDTDAARVKPEESQDAEMSNAPTITQAQQESTPVPAQQQQQQSPQPPSYPPEWDHDPLLASSASEVPRMPSDRVMQLLISEPPLTYNAARATPLEPDKQLPSRKFCGVCGYWGKVKCKKCGEWTCGILECWRGHEGVCPMANAF</sequence>
<proteinExistence type="predicted"/>
<organism evidence="1 2">
    <name type="scientific">Neophaeococcomyces mojaviensis</name>
    <dbReference type="NCBI Taxonomy" id="3383035"/>
    <lineage>
        <taxon>Eukaryota</taxon>
        <taxon>Fungi</taxon>
        <taxon>Dikarya</taxon>
        <taxon>Ascomycota</taxon>
        <taxon>Pezizomycotina</taxon>
        <taxon>Eurotiomycetes</taxon>
        <taxon>Chaetothyriomycetidae</taxon>
        <taxon>Chaetothyriales</taxon>
        <taxon>Chaetothyriales incertae sedis</taxon>
        <taxon>Neophaeococcomyces</taxon>
    </lineage>
</organism>
<comment type="caution">
    <text evidence="1">The sequence shown here is derived from an EMBL/GenBank/DDBJ whole genome shotgun (WGS) entry which is preliminary data.</text>
</comment>